<proteinExistence type="predicted"/>
<organism evidence="2 3">
    <name type="scientific">Hamiltosporidium magnivora</name>
    <dbReference type="NCBI Taxonomy" id="148818"/>
    <lineage>
        <taxon>Eukaryota</taxon>
        <taxon>Fungi</taxon>
        <taxon>Fungi incertae sedis</taxon>
        <taxon>Microsporidia</taxon>
        <taxon>Dubosqiidae</taxon>
        <taxon>Hamiltosporidium</taxon>
    </lineage>
</organism>
<dbReference type="Proteomes" id="UP000293045">
    <property type="component" value="Unassembled WGS sequence"/>
</dbReference>
<feature type="region of interest" description="Disordered" evidence="1">
    <location>
        <begin position="808"/>
        <end position="865"/>
    </location>
</feature>
<dbReference type="EMBL" id="PIXR01001088">
    <property type="protein sequence ID" value="TBU02787.1"/>
    <property type="molecule type" value="Genomic_DNA"/>
</dbReference>
<evidence type="ECO:0000313" key="3">
    <source>
        <dbReference type="Proteomes" id="UP000293045"/>
    </source>
</evidence>
<protein>
    <submittedName>
        <fullName evidence="2">Uncharacterized protein</fullName>
    </submittedName>
</protein>
<dbReference type="InterPro" id="IPR016024">
    <property type="entry name" value="ARM-type_fold"/>
</dbReference>
<dbReference type="VEuPathDB" id="MicrosporidiaDB:CWI36_0941p0020"/>
<dbReference type="InterPro" id="IPR011989">
    <property type="entry name" value="ARM-like"/>
</dbReference>
<dbReference type="Gene3D" id="1.25.10.10">
    <property type="entry name" value="Leucine-rich Repeat Variant"/>
    <property type="match status" value="1"/>
</dbReference>
<feature type="compositionally biased region" description="Polar residues" evidence="1">
    <location>
        <begin position="660"/>
        <end position="672"/>
    </location>
</feature>
<dbReference type="VEuPathDB" id="MicrosporidiaDB:CWI39_1088p0020"/>
<feature type="compositionally biased region" description="Polar residues" evidence="1">
    <location>
        <begin position="1109"/>
        <end position="1124"/>
    </location>
</feature>
<feature type="compositionally biased region" description="Basic and acidic residues" evidence="1">
    <location>
        <begin position="830"/>
        <end position="865"/>
    </location>
</feature>
<feature type="region of interest" description="Disordered" evidence="1">
    <location>
        <begin position="1098"/>
        <end position="1124"/>
    </location>
</feature>
<evidence type="ECO:0000256" key="1">
    <source>
        <dbReference type="SAM" id="MobiDB-lite"/>
    </source>
</evidence>
<sequence length="1152" mass="132955">MFYSQKKEDEVTWQKINMSFERSKTLTESDFLQFLIQTKDIIVRSMASERSKLSGTTLSLLNNAIIIISKEKNNEIVTKIFSFLDSILPTLIKLTGKSNKVICTRAECTLIEMGKVLSLTRHISLLKDSLSSISKNIRLGVYKLLESNYNNFYLKNKSINENYFKDFIPLIMKGKSDVNFEIRDLCKRMCHLIKEREDIIVEDNEESKAPFSIGSKPRVYRPPQFIQREIKSGIEEKNTKKEIKLPSNYINSYSFPQRNTGFKVSNDVNIMDFKGFNNRGNSTVINNIFNSNSMFVSQNSCKIRKDESLKNPNEEKNFRGENINKNISLNEKCKYDTRKQLFEGKFAVMNKNVKHVMPYSPFKKQPKIVTKRENNFQNFEFKKKETVEPAEIDSKPFNNFSNHLSLIKSEKNVSNENKQVAVSELSFKNYESGFDRQQSIHSFSNTNDSQKEEKLSKVEKKSDKNIFNKFISDNALNKETEGNDSFTEMKSFKLKNYLEDFENDTDDKKLNDSIYEKFGIKVDFQKNPEASDSFINEEEIKIEPSVEKHDESYKSKTATALPLEELKFDKELAFVETDSNNSKPDLNVPKANAIIEVSSYDNEKNSSAVSIGISHTDRNISSISFPRSALVESNNYFDDELKIERIKDHKNILESSKNLGKNNFYEDNQQTDPNKEYEANKNQDSNLKNNNDFHLEDAQFNAETFEAKHLIYEENSVEKSENTNMNSIVADQEDKNFESICSPKNKHEEINHDKDINEEVLKVEQFNEEKQKSFLENEIVLSSKMGRMSLDKNERILIEDQTDLIDNFNENDTGFENDKSGRPSIASRLSNEKRPEEEQYFERNDSTDRDLDSDQKNSVDHENLDSMKIVEKTEEIDVENIILVPENNKIVNNKNTDVSLDFSFKESSLGSINLGDNDLPSQNCFLAYSNKNEEMNDSTSKEDSDGWECTEYCLEDKKEDSENNEISNTGKLDRNFNTENSVLEAKSNISEEKQIKDCTSKSKNKSSAFAFIDNIFSVDSKETIIKENKENTKDSILLEDCLFENNNFVNEQQSLQNISIISEGMEQKDKTVISKDITFLSDEPIYVVLEKTQDAEISDDDCLTDDPKQISSSNRTSNESFNSNDFTKLDSQIYANKNAFTKKKEEDEINEE</sequence>
<gene>
    <name evidence="2" type="ORF">CWI39_1088p0020</name>
</gene>
<dbReference type="AlphaFoldDB" id="A0A4Q9L5D8"/>
<dbReference type="SUPFAM" id="SSF48371">
    <property type="entry name" value="ARM repeat"/>
    <property type="match status" value="1"/>
</dbReference>
<comment type="caution">
    <text evidence="2">The sequence shown here is derived from an EMBL/GenBank/DDBJ whole genome shotgun (WGS) entry which is preliminary data.</text>
</comment>
<accession>A0A4Q9L5D8</accession>
<name>A0A4Q9L5D8_9MICR</name>
<evidence type="ECO:0000313" key="2">
    <source>
        <dbReference type="EMBL" id="TBU02787.1"/>
    </source>
</evidence>
<reference evidence="2 3" key="1">
    <citation type="submission" date="2017-12" db="EMBL/GenBank/DDBJ databases">
        <authorList>
            <person name="Pombert J.-F."/>
            <person name="Haag K.L."/>
            <person name="Ebert D."/>
        </authorList>
    </citation>
    <scope>NUCLEOTIDE SEQUENCE [LARGE SCALE GENOMIC DNA]</scope>
    <source>
        <strain evidence="2">IL-BN-2</strain>
    </source>
</reference>
<feature type="region of interest" description="Disordered" evidence="1">
    <location>
        <begin position="660"/>
        <end position="691"/>
    </location>
</feature>